<evidence type="ECO:0000313" key="4">
    <source>
        <dbReference type="Proteomes" id="UP000253782"/>
    </source>
</evidence>
<feature type="transmembrane region" description="Helical" evidence="1">
    <location>
        <begin position="172"/>
        <end position="194"/>
    </location>
</feature>
<dbReference type="OrthoDB" id="9764015at2"/>
<protein>
    <submittedName>
        <fullName evidence="3">DUF4339 domain-containing protein</fullName>
    </submittedName>
</protein>
<evidence type="ECO:0000313" key="3">
    <source>
        <dbReference type="EMBL" id="RDD83652.1"/>
    </source>
</evidence>
<reference evidence="3 4" key="1">
    <citation type="submission" date="2018-07" db="EMBL/GenBank/DDBJ databases">
        <title>Dyella tabacisoli L4-6T, whole genome shotgun sequence.</title>
        <authorList>
            <person name="Zhou X.-K."/>
            <person name="Li W.-J."/>
            <person name="Duan Y.-Q."/>
        </authorList>
    </citation>
    <scope>NUCLEOTIDE SEQUENCE [LARGE SCALE GENOMIC DNA]</scope>
    <source>
        <strain evidence="3 4">L4-6</strain>
    </source>
</reference>
<proteinExistence type="predicted"/>
<dbReference type="EMBL" id="QQAH01000001">
    <property type="protein sequence ID" value="RDD83652.1"/>
    <property type="molecule type" value="Genomic_DNA"/>
</dbReference>
<dbReference type="Proteomes" id="UP000253782">
    <property type="component" value="Unassembled WGS sequence"/>
</dbReference>
<organism evidence="3 4">
    <name type="scientific">Dyella tabacisoli</name>
    <dbReference type="NCBI Taxonomy" id="2282381"/>
    <lineage>
        <taxon>Bacteria</taxon>
        <taxon>Pseudomonadati</taxon>
        <taxon>Pseudomonadota</taxon>
        <taxon>Gammaproteobacteria</taxon>
        <taxon>Lysobacterales</taxon>
        <taxon>Rhodanobacteraceae</taxon>
        <taxon>Dyella</taxon>
    </lineage>
</organism>
<comment type="caution">
    <text evidence="3">The sequence shown here is derived from an EMBL/GenBank/DDBJ whole genome shotgun (WGS) entry which is preliminary data.</text>
</comment>
<gene>
    <name evidence="3" type="ORF">DVJ77_03505</name>
</gene>
<sequence length="196" mass="20988">MSVVISPKSMWHYQDGAQAIGPVSAEVVVEKIKQGTIRRGTLVWTDGMANWTAVENTHFGNETESALNNPYAATSTAVFSPAAAITGPVSDAPAWAIATAPLWLALLTWIPGTSLIGVGVYVGLSIWDRDAIKKTGHTPSNGFWWAILLGAVGAPIYLYLRARRLDGKMNYFVTSLASLVAYIAIIVVITLMLAKA</sequence>
<feature type="domain" description="GYF" evidence="2">
    <location>
        <begin position="11"/>
        <end position="56"/>
    </location>
</feature>
<name>A0A369USC1_9GAMM</name>
<feature type="transmembrane region" description="Helical" evidence="1">
    <location>
        <begin position="142"/>
        <end position="160"/>
    </location>
</feature>
<accession>A0A369USC1</accession>
<keyword evidence="1" id="KW-1133">Transmembrane helix</keyword>
<dbReference type="Pfam" id="PF14237">
    <property type="entry name" value="GYF_2"/>
    <property type="match status" value="1"/>
</dbReference>
<evidence type="ECO:0000259" key="2">
    <source>
        <dbReference type="Pfam" id="PF14237"/>
    </source>
</evidence>
<keyword evidence="4" id="KW-1185">Reference proteome</keyword>
<dbReference type="AlphaFoldDB" id="A0A369USC1"/>
<feature type="transmembrane region" description="Helical" evidence="1">
    <location>
        <begin position="102"/>
        <end position="122"/>
    </location>
</feature>
<keyword evidence="1" id="KW-0472">Membrane</keyword>
<evidence type="ECO:0000256" key="1">
    <source>
        <dbReference type="SAM" id="Phobius"/>
    </source>
</evidence>
<dbReference type="RefSeq" id="WP_114844043.1">
    <property type="nucleotide sequence ID" value="NZ_JBHSPE010000001.1"/>
</dbReference>
<keyword evidence="1" id="KW-0812">Transmembrane</keyword>
<dbReference type="InterPro" id="IPR025640">
    <property type="entry name" value="GYF_2"/>
</dbReference>